<gene>
    <name evidence="2" type="ORF">pmac_cds_453</name>
</gene>
<organism evidence="2">
    <name type="scientific">Pandoravirus macleodensis</name>
    <dbReference type="NCBI Taxonomy" id="2107707"/>
    <lineage>
        <taxon>Viruses</taxon>
        <taxon>Pandoravirus</taxon>
    </lineage>
</organism>
<dbReference type="KEGG" id="vg:36841596"/>
<dbReference type="GeneID" id="36841596"/>
<evidence type="ECO:0000256" key="1">
    <source>
        <dbReference type="SAM" id="MobiDB-lite"/>
    </source>
</evidence>
<sequence length="393" mass="43701">MKRRLPTDTAIPRNSECSAPFAMPSLPSPRKTKLPRHSEPVTAPCVDGAWCGLGPQYEHILPVELQRSIMHHLANVDPIAALCLARTSKQQAAVLDSLIAQLARETPLLVAAKDATPTAGDYLRARAALGPRDSHISVLLWLLEAFVRFLFSYSAANGSRGLPDKYCRVDCTGSVDLINRIAADAGLGHKRQRARAWYDWLTVPSPQCDPHVFDRASLDVAMDVLFSRYSRSDTNGRHMFRAHTFRLLNDCGVELGALSQSRVRRTAQEILCFEINGIGPSGLGFGDLCEIIDGKATPEQVFHWARQADPSRDSGLMTALQTAAAREGMARFIDDGTRRHAQAVVDRLAWPTRLRLVDFTRLFRLRFYLVPRYHTVSLMIDMASPEIEALFDA</sequence>
<feature type="region of interest" description="Disordered" evidence="1">
    <location>
        <begin position="1"/>
        <end position="39"/>
    </location>
</feature>
<reference evidence="2" key="1">
    <citation type="journal article" date="2018" name="Nat. Commun.">
        <title>Diversity and evolution of the emerging Pandoraviridae family.</title>
        <authorList>
            <person name="Legendre M."/>
            <person name="Fabre E."/>
            <person name="Poirot O."/>
            <person name="Jeudy S."/>
            <person name="Lartigue A."/>
            <person name="Alempic J.M."/>
            <person name="Beucher L."/>
            <person name="Philippe N."/>
            <person name="Bertaux L."/>
            <person name="Christo-Foroux E."/>
            <person name="Labadie K."/>
            <person name="Coute Y."/>
            <person name="Abergel C."/>
            <person name="Claverie J.M."/>
        </authorList>
    </citation>
    <scope>NUCLEOTIDE SEQUENCE [LARGE SCALE GENOMIC DNA]</scope>
    <source>
        <strain evidence="2">Macleodensis</strain>
    </source>
</reference>
<evidence type="ECO:0000313" key="2">
    <source>
        <dbReference type="EMBL" id="AVK77141.1"/>
    </source>
</evidence>
<name>A0A2U7UGK6_9VIRU</name>
<proteinExistence type="predicted"/>
<protein>
    <submittedName>
        <fullName evidence="2">Uncharacterized protein</fullName>
    </submittedName>
</protein>
<accession>A0A2U7UGK6</accession>
<dbReference type="Proteomes" id="UP000249758">
    <property type="component" value="Segment"/>
</dbReference>
<dbReference type="RefSeq" id="YP_009481137.1">
    <property type="nucleotide sequence ID" value="NC_037665.1"/>
</dbReference>
<dbReference type="EMBL" id="MG011691">
    <property type="protein sequence ID" value="AVK77141.1"/>
    <property type="molecule type" value="Genomic_DNA"/>
</dbReference>